<evidence type="ECO:0000313" key="1">
    <source>
        <dbReference type="Proteomes" id="UP000046393"/>
    </source>
</evidence>
<accession>A0A0N5AWL7</accession>
<organism evidence="1 2">
    <name type="scientific">Syphacia muris</name>
    <dbReference type="NCBI Taxonomy" id="451379"/>
    <lineage>
        <taxon>Eukaryota</taxon>
        <taxon>Metazoa</taxon>
        <taxon>Ecdysozoa</taxon>
        <taxon>Nematoda</taxon>
        <taxon>Chromadorea</taxon>
        <taxon>Rhabditida</taxon>
        <taxon>Spirurina</taxon>
        <taxon>Oxyuridomorpha</taxon>
        <taxon>Oxyuroidea</taxon>
        <taxon>Oxyuridae</taxon>
        <taxon>Syphacia</taxon>
    </lineage>
</organism>
<dbReference type="AlphaFoldDB" id="A0A0N5AWL7"/>
<keyword evidence="1" id="KW-1185">Reference proteome</keyword>
<dbReference type="WBParaSite" id="SMUV_0000932001-mRNA-1">
    <property type="protein sequence ID" value="SMUV_0000932001-mRNA-1"/>
    <property type="gene ID" value="SMUV_0000932001"/>
</dbReference>
<name>A0A0N5AWL7_9BILA</name>
<sequence>MSPSSVDVIYQSVTLKEIFQMDGVDTREESENEEYDPNKIVQNVPRKIDFKYPVEDSCVPDGLFLLDEEQEEARKAGSAPFAENVIFGESEEDAEDIEIPEDSITTEVRKRVVGYGQSLPVTIPERFWPCNNPANQEVVISVSSEEEKDPPKDASEKRQRELFRQFRAQARSIQPADDPEKVFGVAAPYRRRYRTAAERNIEPPPLSFSNNASVLIAGSNTLYHHTPA</sequence>
<protein>
    <submittedName>
        <fullName evidence="2">Protein TSSC4</fullName>
    </submittedName>
</protein>
<evidence type="ECO:0000313" key="2">
    <source>
        <dbReference type="WBParaSite" id="SMUV_0000932001-mRNA-1"/>
    </source>
</evidence>
<dbReference type="Proteomes" id="UP000046393">
    <property type="component" value="Unplaced"/>
</dbReference>
<proteinExistence type="predicted"/>
<reference evidence="2" key="1">
    <citation type="submission" date="2017-02" db="UniProtKB">
        <authorList>
            <consortium name="WormBaseParasite"/>
        </authorList>
    </citation>
    <scope>IDENTIFICATION</scope>
</reference>